<evidence type="ECO:0000313" key="1">
    <source>
        <dbReference type="EMBL" id="KAK6497190.1"/>
    </source>
</evidence>
<keyword evidence="2" id="KW-1185">Reference proteome</keyword>
<gene>
    <name evidence="1" type="ORF">TWF506_004665</name>
</gene>
<evidence type="ECO:0000313" key="2">
    <source>
        <dbReference type="Proteomes" id="UP001307849"/>
    </source>
</evidence>
<proteinExistence type="predicted"/>
<sequence length="322" mass="36076">MDFSERPYHQDYPYTARAIGMSVDNCHSKGIPIGLSSPPNIPIPGLYNSWILAGCSSSNEFYPVETCRPAPQSSQYVDSTMEGLEKVPCPAPGCGTNGTHEVIPNTDYFMLHSPHDTACTGTAAPFKDLNSFEFGALPENYYRCLFEDTGIPKEAGKTQKLVPQRLTDLAKYQEFDLDTRDPGYFSYHSQDSYVEGHTQHSPDDTSKMSCEPLEATMDTYDVYDDVNELEEPTLGLNVGQDQESVPLFSSSTMYKSHYDGPVSLVQESRPSKYQVKRIAEEVWNFRGGWMEKATLTFISMYAPSTIWPITHLIIDDTSPTPY</sequence>
<accession>A0AAN8NF58</accession>
<reference evidence="1 2" key="1">
    <citation type="submission" date="2019-10" db="EMBL/GenBank/DDBJ databases">
        <authorList>
            <person name="Palmer J.M."/>
        </authorList>
    </citation>
    <scope>NUCLEOTIDE SEQUENCE [LARGE SCALE GENOMIC DNA]</scope>
    <source>
        <strain evidence="1 2">TWF506</strain>
    </source>
</reference>
<comment type="caution">
    <text evidence="1">The sequence shown here is derived from an EMBL/GenBank/DDBJ whole genome shotgun (WGS) entry which is preliminary data.</text>
</comment>
<name>A0AAN8NF58_9PEZI</name>
<dbReference type="Proteomes" id="UP001307849">
    <property type="component" value="Unassembled WGS sequence"/>
</dbReference>
<organism evidence="1 2">
    <name type="scientific">Arthrobotrys conoides</name>
    <dbReference type="NCBI Taxonomy" id="74498"/>
    <lineage>
        <taxon>Eukaryota</taxon>
        <taxon>Fungi</taxon>
        <taxon>Dikarya</taxon>
        <taxon>Ascomycota</taxon>
        <taxon>Pezizomycotina</taxon>
        <taxon>Orbiliomycetes</taxon>
        <taxon>Orbiliales</taxon>
        <taxon>Orbiliaceae</taxon>
        <taxon>Arthrobotrys</taxon>
    </lineage>
</organism>
<protein>
    <submittedName>
        <fullName evidence="1">Uncharacterized protein</fullName>
    </submittedName>
</protein>
<dbReference type="EMBL" id="JAVHJM010000015">
    <property type="protein sequence ID" value="KAK6497190.1"/>
    <property type="molecule type" value="Genomic_DNA"/>
</dbReference>
<dbReference type="AlphaFoldDB" id="A0AAN8NF58"/>